<dbReference type="GO" id="GO:0008289">
    <property type="term" value="F:lipid binding"/>
    <property type="evidence" value="ECO:0007669"/>
    <property type="project" value="TreeGrafter"/>
</dbReference>
<evidence type="ECO:0000313" key="5">
    <source>
        <dbReference type="EMBL" id="KAJ6735402.1"/>
    </source>
</evidence>
<reference evidence="5" key="1">
    <citation type="submission" date="2022-11" db="EMBL/GenBank/DDBJ databases">
        <authorList>
            <person name="Hyden B.L."/>
            <person name="Feng K."/>
            <person name="Yates T."/>
            <person name="Jawdy S."/>
            <person name="Smart L.B."/>
            <person name="Muchero W."/>
        </authorList>
    </citation>
    <scope>NUCLEOTIDE SEQUENCE</scope>
    <source>
        <tissue evidence="5">Shoot tip</tissue>
    </source>
</reference>
<evidence type="ECO:0000256" key="2">
    <source>
        <dbReference type="SAM" id="MobiDB-lite"/>
    </source>
</evidence>
<dbReference type="Pfam" id="PF23065">
    <property type="entry name" value="PH_SMPa"/>
    <property type="match status" value="1"/>
</dbReference>
<evidence type="ECO:0000256" key="3">
    <source>
        <dbReference type="SAM" id="Phobius"/>
    </source>
</evidence>
<comment type="subcellular location">
    <subcellularLocation>
        <location evidence="1">Endoplasmic reticulum membrane</location>
    </subcellularLocation>
</comment>
<sequence length="124" mass="13709">MWSVVVIFAGGFLSGLLTLVALQALGVYFLIKRLNRKTRQQQASHSPPPPPHHQDLDPPQSLDYVHDKKGYVWVLELDKVLKKSAKIKDRSLVLIDSGGSQIVIPLKGCAIEAVSATSLPSRKW</sequence>
<dbReference type="InterPro" id="IPR057080">
    <property type="entry name" value="PH_SMPa"/>
</dbReference>
<reference evidence="5" key="2">
    <citation type="journal article" date="2023" name="Int. J. Mol. Sci.">
        <title>De Novo Assembly and Annotation of 11 Diverse Shrub Willow (Salix) Genomes Reveals Novel Gene Organization in Sex-Linked Regions.</title>
        <authorList>
            <person name="Hyden B."/>
            <person name="Feng K."/>
            <person name="Yates T.B."/>
            <person name="Jawdy S."/>
            <person name="Cereghino C."/>
            <person name="Smart L.B."/>
            <person name="Muchero W."/>
        </authorList>
    </citation>
    <scope>NUCLEOTIDE SEQUENCE</scope>
    <source>
        <tissue evidence="5">Shoot tip</tissue>
    </source>
</reference>
<keyword evidence="6" id="KW-1185">Reference proteome</keyword>
<dbReference type="GO" id="GO:0005789">
    <property type="term" value="C:endoplasmic reticulum membrane"/>
    <property type="evidence" value="ECO:0007669"/>
    <property type="project" value="UniProtKB-SubCell"/>
</dbReference>
<organism evidence="5 6">
    <name type="scientific">Salix purpurea</name>
    <name type="common">Purple osier willow</name>
    <dbReference type="NCBI Taxonomy" id="77065"/>
    <lineage>
        <taxon>Eukaryota</taxon>
        <taxon>Viridiplantae</taxon>
        <taxon>Streptophyta</taxon>
        <taxon>Embryophyta</taxon>
        <taxon>Tracheophyta</taxon>
        <taxon>Spermatophyta</taxon>
        <taxon>Magnoliopsida</taxon>
        <taxon>eudicotyledons</taxon>
        <taxon>Gunneridae</taxon>
        <taxon>Pentapetalae</taxon>
        <taxon>rosids</taxon>
        <taxon>fabids</taxon>
        <taxon>Malpighiales</taxon>
        <taxon>Salicaceae</taxon>
        <taxon>Saliceae</taxon>
        <taxon>Salix</taxon>
    </lineage>
</organism>
<gene>
    <name evidence="5" type="ORF">OIU79_002459</name>
</gene>
<dbReference type="Proteomes" id="UP001151532">
    <property type="component" value="Chromosome 17"/>
</dbReference>
<protein>
    <recommendedName>
        <fullName evidence="4">SMP domain-containing protein</fullName>
    </recommendedName>
</protein>
<comment type="caution">
    <text evidence="5">The sequence shown here is derived from an EMBL/GenBank/DDBJ whole genome shotgun (WGS) entry which is preliminary data.</text>
</comment>
<dbReference type="OrthoDB" id="26740at2759"/>
<proteinExistence type="predicted"/>
<dbReference type="AlphaFoldDB" id="A0A9Q0ZIB5"/>
<feature type="transmembrane region" description="Helical" evidence="3">
    <location>
        <begin position="6"/>
        <end position="31"/>
    </location>
</feature>
<feature type="region of interest" description="Disordered" evidence="2">
    <location>
        <begin position="39"/>
        <end position="63"/>
    </location>
</feature>
<keyword evidence="3" id="KW-0812">Transmembrane</keyword>
<evidence type="ECO:0000256" key="1">
    <source>
        <dbReference type="ARBA" id="ARBA00004586"/>
    </source>
</evidence>
<feature type="domain" description="SMP" evidence="4">
    <location>
        <begin position="81"/>
        <end position="124"/>
    </location>
</feature>
<dbReference type="PANTHER" id="PTHR13466">
    <property type="entry name" value="TEX2 PROTEIN-RELATED"/>
    <property type="match status" value="1"/>
</dbReference>
<keyword evidence="3" id="KW-0472">Membrane</keyword>
<accession>A0A9Q0ZIB5</accession>
<evidence type="ECO:0000313" key="6">
    <source>
        <dbReference type="Proteomes" id="UP001151532"/>
    </source>
</evidence>
<evidence type="ECO:0000259" key="4">
    <source>
        <dbReference type="Pfam" id="PF23065"/>
    </source>
</evidence>
<dbReference type="PANTHER" id="PTHR13466:SF0">
    <property type="entry name" value="SMP-LTD DOMAIN-CONTAINING PROTEIN"/>
    <property type="match status" value="1"/>
</dbReference>
<keyword evidence="3" id="KW-1133">Transmembrane helix</keyword>
<dbReference type="EMBL" id="JAPFFK010000011">
    <property type="protein sequence ID" value="KAJ6735402.1"/>
    <property type="molecule type" value="Genomic_DNA"/>
</dbReference>
<name>A0A9Q0ZIB5_SALPP</name>